<proteinExistence type="predicted"/>
<dbReference type="SUPFAM" id="SSF51445">
    <property type="entry name" value="(Trans)glycosidases"/>
    <property type="match status" value="1"/>
</dbReference>
<dbReference type="AlphaFoldDB" id="V2Y112"/>
<feature type="transmembrane region" description="Helical" evidence="1">
    <location>
        <begin position="40"/>
        <end position="59"/>
    </location>
</feature>
<dbReference type="EMBL" id="ACIL03000020">
    <property type="protein sequence ID" value="ESL01752.1"/>
    <property type="molecule type" value="Genomic_DNA"/>
</dbReference>
<keyword evidence="1" id="KW-1133">Transmembrane helix</keyword>
<gene>
    <name evidence="2" type="ORF">GCWU0000282_003049</name>
</gene>
<accession>V2Y112</accession>
<dbReference type="Proteomes" id="UP000018227">
    <property type="component" value="Unassembled WGS sequence"/>
</dbReference>
<protein>
    <recommendedName>
        <fullName evidence="4">Transmembrane protein</fullName>
    </recommendedName>
</protein>
<evidence type="ECO:0000256" key="1">
    <source>
        <dbReference type="SAM" id="Phobius"/>
    </source>
</evidence>
<dbReference type="Gene3D" id="3.20.20.80">
    <property type="entry name" value="Glycosidases"/>
    <property type="match status" value="1"/>
</dbReference>
<dbReference type="HOGENOM" id="CLU_070568_0_0_9"/>
<evidence type="ECO:0000313" key="3">
    <source>
        <dbReference type="Proteomes" id="UP000018227"/>
    </source>
</evidence>
<comment type="caution">
    <text evidence="2">The sequence shown here is derived from an EMBL/GenBank/DDBJ whole genome shotgun (WGS) entry which is preliminary data.</text>
</comment>
<dbReference type="InterPro" id="IPR017853">
    <property type="entry name" value="GH"/>
</dbReference>
<dbReference type="STRING" id="592026.GCWU0000282_003049"/>
<evidence type="ECO:0000313" key="2">
    <source>
        <dbReference type="EMBL" id="ESL01752.1"/>
    </source>
</evidence>
<reference evidence="2 3" key="1">
    <citation type="submission" date="2013-06" db="EMBL/GenBank/DDBJ databases">
        <authorList>
            <person name="Weinstock G."/>
            <person name="Sodergren E."/>
            <person name="Clifton S."/>
            <person name="Fulton L."/>
            <person name="Fulton B."/>
            <person name="Courtney L."/>
            <person name="Fronick C."/>
            <person name="Harrison M."/>
            <person name="Strong C."/>
            <person name="Farmer C."/>
            <person name="Delahaunty K."/>
            <person name="Markovic C."/>
            <person name="Hall O."/>
            <person name="Minx P."/>
            <person name="Tomlinson C."/>
            <person name="Mitreva M."/>
            <person name="Nelson J."/>
            <person name="Hou S."/>
            <person name="Wollam A."/>
            <person name="Pepin K.H."/>
            <person name="Johnson M."/>
            <person name="Bhonagiri V."/>
            <person name="Nash W.E."/>
            <person name="Warren W."/>
            <person name="Chinwalla A."/>
            <person name="Mardis E.R."/>
            <person name="Wilson R.K."/>
        </authorList>
    </citation>
    <scope>NUCLEOTIDE SEQUENCE [LARGE SCALE GENOMIC DNA]</scope>
    <source>
        <strain evidence="2 3">ATCC 51271</strain>
    </source>
</reference>
<keyword evidence="1" id="KW-0812">Transmembrane</keyword>
<organism evidence="2 3">
    <name type="scientific">Catonella morbi ATCC 51271</name>
    <dbReference type="NCBI Taxonomy" id="592026"/>
    <lineage>
        <taxon>Bacteria</taxon>
        <taxon>Bacillati</taxon>
        <taxon>Bacillota</taxon>
        <taxon>Clostridia</taxon>
        <taxon>Lachnospirales</taxon>
        <taxon>Lachnospiraceae</taxon>
        <taxon>Catonella</taxon>
    </lineage>
</organism>
<keyword evidence="1" id="KW-0472">Membrane</keyword>
<name>V2Y112_9FIRM</name>
<keyword evidence="3" id="KW-1185">Reference proteome</keyword>
<dbReference type="eggNOG" id="COG3291">
    <property type="taxonomic scope" value="Bacteria"/>
</dbReference>
<sequence length="333" mass="39065">MNNFIKCGKKEVGVKNATFRAENSKFICTLTGGQEMRLKFILTVFVIFAISSFNVVAYAQSNDKIYGLTIDDSWYERVSLKEVVSSLKKLKTRPTARIVMSKDTEPKEYVKIFKEIHKIADVMAEPVDSYEMNLYEDVDSYKKRFKDSYKYLGKYVDIWEIGNEVNGEEWIKQDNSLVADKIMAVYDVIKAKGGKTAVTFYYENPDYQRDMMKWIKTYIPKKLRKNLDYAFISYYEDDNEGYEPDWKSVFNKFGKLFPKSKIGIGECGNTAKTATDKSKIKMFNQYYSMPKYTKNYIGGYFWWNYVLDCIPMKNNKVYKAVYDAFKQMDTKIQ</sequence>
<evidence type="ECO:0008006" key="4">
    <source>
        <dbReference type="Google" id="ProtNLM"/>
    </source>
</evidence>